<evidence type="ECO:0000313" key="3">
    <source>
        <dbReference type="Proteomes" id="UP000000702"/>
    </source>
</evidence>
<keyword evidence="1" id="KW-0812">Transmembrane</keyword>
<proteinExistence type="predicted"/>
<comment type="caution">
    <text evidence="2">The sequence shown here is derived from an EMBL/GenBank/DDBJ whole genome shotgun (WGS) entry which is preliminary data.</text>
</comment>
<reference evidence="3" key="1">
    <citation type="submission" date="2011-07" db="EMBL/GenBank/DDBJ databases">
        <title>Divergent evolution of antigenic variation in African trypanosomes.</title>
        <authorList>
            <person name="Jackson A.P."/>
            <person name="Berry A."/>
            <person name="Allison H.C."/>
            <person name="Burton P."/>
            <person name="Anderson J."/>
            <person name="Aslett M."/>
            <person name="Brown R."/>
            <person name="Corton N."/>
            <person name="Harris D."/>
            <person name="Hauser H."/>
            <person name="Gamble J."/>
            <person name="Gilderthorp R."/>
            <person name="McQuillan J."/>
            <person name="Quail M.A."/>
            <person name="Sanders M."/>
            <person name="Van Tonder A."/>
            <person name="Ginger M.L."/>
            <person name="Donelson J.E."/>
            <person name="Field M.C."/>
            <person name="Barry J.D."/>
            <person name="Berriman M."/>
            <person name="Hertz-Fowler C."/>
        </authorList>
    </citation>
    <scope>NUCLEOTIDE SEQUENCE [LARGE SCALE GENOMIC DNA]</scope>
    <source>
        <strain evidence="3">IL3000</strain>
    </source>
</reference>
<evidence type="ECO:0000256" key="1">
    <source>
        <dbReference type="SAM" id="Phobius"/>
    </source>
</evidence>
<sequence>MHLVCPVAASWPRTQKGLPFVEATGGVEVRTGACGQATAPRMNFRLPCHVHSEMFFSNKACGCCAWLTCTFRTSSNKTCGVLWLKQELFLCIHICRSLRHGILILFPSGSCTVFVTLVAFVFRYPSLAKACLITFRWIIVVYSMREYPCKY</sequence>
<protein>
    <submittedName>
        <fullName evidence="2">WGS project CAEQ00000000 data, annotated contig 615</fullName>
    </submittedName>
</protein>
<dbReference type="EMBL" id="CAEQ01002398">
    <property type="protein sequence ID" value="CCD16681.1"/>
    <property type="molecule type" value="Genomic_DNA"/>
</dbReference>
<gene>
    <name evidence="2" type="ORF">TCIL3000_0_15880</name>
</gene>
<dbReference type="Proteomes" id="UP000000702">
    <property type="component" value="Unassembled WGS sequence"/>
</dbReference>
<keyword evidence="3" id="KW-1185">Reference proteome</keyword>
<feature type="transmembrane region" description="Helical" evidence="1">
    <location>
        <begin position="102"/>
        <end position="121"/>
    </location>
</feature>
<reference evidence="2 3" key="2">
    <citation type="journal article" date="2012" name="Proc. Natl. Acad. Sci. U.S.A.">
        <title>Antigenic diversity is generated by distinct evolutionary mechanisms in African trypanosome species.</title>
        <authorList>
            <person name="Jackson A.P."/>
            <person name="Berry A."/>
            <person name="Aslett M."/>
            <person name="Allison H.C."/>
            <person name="Burton P."/>
            <person name="Vavrova-Anderson J."/>
            <person name="Brown R."/>
            <person name="Browne H."/>
            <person name="Corton N."/>
            <person name="Hauser H."/>
            <person name="Gamble J."/>
            <person name="Gilderthorp R."/>
            <person name="Marcello L."/>
            <person name="McQuillan J."/>
            <person name="Otto T.D."/>
            <person name="Quail M.A."/>
            <person name="Sanders M.J."/>
            <person name="van Tonder A."/>
            <person name="Ginger M.L."/>
            <person name="Field M.C."/>
            <person name="Barry J.D."/>
            <person name="Hertz-Fowler C."/>
            <person name="Berriman M."/>
        </authorList>
    </citation>
    <scope>NUCLEOTIDE SEQUENCE [LARGE SCALE GENOMIC DNA]</scope>
    <source>
        <strain evidence="2 3">IL3000</strain>
    </source>
</reference>
<organism evidence="2 3">
    <name type="scientific">Trypanosoma congolense (strain IL3000)</name>
    <dbReference type="NCBI Taxonomy" id="1068625"/>
    <lineage>
        <taxon>Eukaryota</taxon>
        <taxon>Discoba</taxon>
        <taxon>Euglenozoa</taxon>
        <taxon>Kinetoplastea</taxon>
        <taxon>Metakinetoplastina</taxon>
        <taxon>Trypanosomatida</taxon>
        <taxon>Trypanosomatidae</taxon>
        <taxon>Trypanosoma</taxon>
        <taxon>Nannomonas</taxon>
    </lineage>
</organism>
<keyword evidence="1" id="KW-1133">Transmembrane helix</keyword>
<keyword evidence="1" id="KW-0472">Membrane</keyword>
<name>F9WH92_TRYCI</name>
<evidence type="ECO:0000313" key="2">
    <source>
        <dbReference type="EMBL" id="CCD16681.1"/>
    </source>
</evidence>
<dbReference type="AlphaFoldDB" id="F9WH92"/>
<accession>F9WH92</accession>
<dbReference type="VEuPathDB" id="TriTrypDB:TcIL3000_0_15880"/>